<comment type="caution">
    <text evidence="1">The sequence shown here is derived from an EMBL/GenBank/DDBJ whole genome shotgun (WGS) entry which is preliminary data.</text>
</comment>
<accession>A0A2P6QZL5</accession>
<dbReference type="Gramene" id="PRQ39620">
    <property type="protein sequence ID" value="PRQ39620"/>
    <property type="gene ID" value="RchiOBHm_Chr4g0427261"/>
</dbReference>
<evidence type="ECO:0000313" key="1">
    <source>
        <dbReference type="EMBL" id="PRQ39620.1"/>
    </source>
</evidence>
<sequence length="60" mass="7233">MDDTTYIAFMNDKPSHWDRHYHSTYFNFNSSSQKLQIEKLGSHPWQFKYFIYACVMYGGV</sequence>
<keyword evidence="2" id="KW-1185">Reference proteome</keyword>
<dbReference type="Proteomes" id="UP000238479">
    <property type="component" value="Chromosome 4"/>
</dbReference>
<reference evidence="1 2" key="1">
    <citation type="journal article" date="2018" name="Nat. Genet.">
        <title>The Rosa genome provides new insights in the design of modern roses.</title>
        <authorList>
            <person name="Bendahmane M."/>
        </authorList>
    </citation>
    <scope>NUCLEOTIDE SEQUENCE [LARGE SCALE GENOMIC DNA]</scope>
    <source>
        <strain evidence="2">cv. Old Blush</strain>
    </source>
</reference>
<dbReference type="EMBL" id="PDCK01000042">
    <property type="protein sequence ID" value="PRQ39620.1"/>
    <property type="molecule type" value="Genomic_DNA"/>
</dbReference>
<proteinExistence type="predicted"/>
<gene>
    <name evidence="1" type="ORF">RchiOBHm_Chr4g0427261</name>
</gene>
<evidence type="ECO:0000313" key="2">
    <source>
        <dbReference type="Proteomes" id="UP000238479"/>
    </source>
</evidence>
<protein>
    <submittedName>
        <fullName evidence="1">Uncharacterized protein</fullName>
    </submittedName>
</protein>
<organism evidence="1 2">
    <name type="scientific">Rosa chinensis</name>
    <name type="common">China rose</name>
    <dbReference type="NCBI Taxonomy" id="74649"/>
    <lineage>
        <taxon>Eukaryota</taxon>
        <taxon>Viridiplantae</taxon>
        <taxon>Streptophyta</taxon>
        <taxon>Embryophyta</taxon>
        <taxon>Tracheophyta</taxon>
        <taxon>Spermatophyta</taxon>
        <taxon>Magnoliopsida</taxon>
        <taxon>eudicotyledons</taxon>
        <taxon>Gunneridae</taxon>
        <taxon>Pentapetalae</taxon>
        <taxon>rosids</taxon>
        <taxon>fabids</taxon>
        <taxon>Rosales</taxon>
        <taxon>Rosaceae</taxon>
        <taxon>Rosoideae</taxon>
        <taxon>Rosoideae incertae sedis</taxon>
        <taxon>Rosa</taxon>
    </lineage>
</organism>
<dbReference type="AlphaFoldDB" id="A0A2P6QZL5"/>
<name>A0A2P6QZL5_ROSCH</name>